<evidence type="ECO:0000313" key="13">
    <source>
        <dbReference type="Proteomes" id="UP000182444"/>
    </source>
</evidence>
<feature type="compositionally biased region" description="Low complexity" evidence="9">
    <location>
        <begin position="169"/>
        <end position="183"/>
    </location>
</feature>
<keyword evidence="2" id="KW-0723">Serine/threonine-protein kinase</keyword>
<evidence type="ECO:0000256" key="7">
    <source>
        <dbReference type="ARBA" id="ARBA00047899"/>
    </source>
</evidence>
<feature type="region of interest" description="Disordered" evidence="9">
    <location>
        <begin position="421"/>
        <end position="445"/>
    </location>
</feature>
<name>A0A1D8N388_YARLL</name>
<feature type="compositionally biased region" description="Low complexity" evidence="9">
    <location>
        <begin position="359"/>
        <end position="374"/>
    </location>
</feature>
<dbReference type="Proteomes" id="UP000256601">
    <property type="component" value="Unassembled WGS sequence"/>
</dbReference>
<feature type="compositionally biased region" description="Polar residues" evidence="9">
    <location>
        <begin position="135"/>
        <end position="152"/>
    </location>
</feature>
<dbReference type="Gene3D" id="1.10.510.10">
    <property type="entry name" value="Transferase(Phosphotransferase) domain 1"/>
    <property type="match status" value="1"/>
</dbReference>
<dbReference type="EMBL" id="CP017553">
    <property type="protein sequence ID" value="AOW00092.1"/>
    <property type="molecule type" value="Genomic_DNA"/>
</dbReference>
<evidence type="ECO:0000256" key="1">
    <source>
        <dbReference type="ARBA" id="ARBA00012513"/>
    </source>
</evidence>
<dbReference type="Gene3D" id="3.30.200.20">
    <property type="entry name" value="Phosphorylase Kinase, domain 1"/>
    <property type="match status" value="1"/>
</dbReference>
<evidence type="ECO:0000256" key="3">
    <source>
        <dbReference type="ARBA" id="ARBA00022679"/>
    </source>
</evidence>
<evidence type="ECO:0000256" key="9">
    <source>
        <dbReference type="SAM" id="MobiDB-lite"/>
    </source>
</evidence>
<feature type="compositionally biased region" description="Polar residues" evidence="9">
    <location>
        <begin position="32"/>
        <end position="46"/>
    </location>
</feature>
<dbReference type="OrthoDB" id="5327538at2759"/>
<evidence type="ECO:0000256" key="2">
    <source>
        <dbReference type="ARBA" id="ARBA00022527"/>
    </source>
</evidence>
<feature type="compositionally biased region" description="Low complexity" evidence="9">
    <location>
        <begin position="57"/>
        <end position="67"/>
    </location>
</feature>
<feature type="region of interest" description="Disordered" evidence="9">
    <location>
        <begin position="1"/>
        <end position="123"/>
    </location>
</feature>
<feature type="compositionally biased region" description="Basic and acidic residues" evidence="9">
    <location>
        <begin position="84"/>
        <end position="102"/>
    </location>
</feature>
<comment type="catalytic activity">
    <reaction evidence="7">
        <text>L-threonyl-[protein] + ATP = O-phospho-L-threonyl-[protein] + ADP + H(+)</text>
        <dbReference type="Rhea" id="RHEA:46608"/>
        <dbReference type="Rhea" id="RHEA-COMP:11060"/>
        <dbReference type="Rhea" id="RHEA-COMP:11605"/>
        <dbReference type="ChEBI" id="CHEBI:15378"/>
        <dbReference type="ChEBI" id="CHEBI:30013"/>
        <dbReference type="ChEBI" id="CHEBI:30616"/>
        <dbReference type="ChEBI" id="CHEBI:61977"/>
        <dbReference type="ChEBI" id="CHEBI:456216"/>
        <dbReference type="EC" id="2.7.11.1"/>
    </reaction>
</comment>
<dbReference type="GO" id="GO:0000278">
    <property type="term" value="P:mitotic cell cycle"/>
    <property type="evidence" value="ECO:0007669"/>
    <property type="project" value="TreeGrafter"/>
</dbReference>
<dbReference type="PANTHER" id="PTHR24419:SF18">
    <property type="entry name" value="SERINE_THREONINE-PROTEIN KINASE HASPIN"/>
    <property type="match status" value="1"/>
</dbReference>
<dbReference type="GO" id="GO:0072354">
    <property type="term" value="F:histone H3T3 kinase activity"/>
    <property type="evidence" value="ECO:0007669"/>
    <property type="project" value="TreeGrafter"/>
</dbReference>
<sequence>MSRDRMFGSRLTYGRRNKSSFLREKQEEQMLWDQQETSTSSNNPNRHSGVLKESSHSKNNSVSSLAALKRRSSSNTASLVSRDNNNKENENIALPRKLDNAPRSRPLSMVSTSSVSSTGSSTRTVLLDRVSKAFSSLSSDHGSRRTSVVQQPPHTPKRQMNPESRWSMTTGTNTPSTHTGSTPAGRTSSLRRSFVENNLNSLLADEDLDLSLHQYSFDNKDTASNSGDVSMESAHSITLQNDDHDHDHDVSMNSHPSNASLVSIVSKTGHGRKESATFYMLEPPQQSNSSLHSYSHHSQYNNSQHSTPYRQSLAPAQSLRQKISLMSLEKHEPLRRKHISKESISTPRELSKDEQRKGSTSSHSSFFSIKSFRSQHNQNYEDRTPSRSSTASSLASMSSNHSEMSIKRSFSDVRKSILSLRGSSSSSNSDSRGNRRSFLGKRTNEPAMAHVKAQISLPTPDNLSRDKLRNKLKASTSLLSLTRSETDTSQVVAMPFEDLRTTQLSTLLNLCDCGEVVDFTFFLDSILSDHRQGALVKLAEASYSEVFARGSSVFKIIPFGNDEQEQSPVKDIIQELTIAKTVQSLEGFVKVLGATVCRGKYPDHLIGLWDDYANFKGSESHRPDFYSDNQLFCIVELANSGTDLEHFELESWMEAEYVFWRVVSSIAEAESKFQFEHRDLHWGNIVIQRTARPDIEEKLANMSLDDLDNAVFDDEDDFVAPNLKVTLIDYTLSRARVPARYGIDDGAVTTVFTGLDHPDFFRGRGDYQFDIYRFMRVLINSATSEMNSVANCGASINSSHSSLSSVASNKRDSNETDWSLFAPKTNIMWLHYLATKLLENKGLSHVTTTRSGRLSFGTSNTSLRSAYLAGETMEAGHHMSNPHEEARACKSLNTVTRCIDPRRKKLGGKRSGTAMVFQDFDSASDVLEWGFKNNLIPEGLL</sequence>
<dbReference type="GO" id="GO:0005524">
    <property type="term" value="F:ATP binding"/>
    <property type="evidence" value="ECO:0007669"/>
    <property type="project" value="UniProtKB-KW"/>
</dbReference>
<evidence type="ECO:0000313" key="11">
    <source>
        <dbReference type="EMBL" id="AOW00092.1"/>
    </source>
</evidence>
<dbReference type="InterPro" id="IPR011009">
    <property type="entry name" value="Kinase-like_dom_sf"/>
</dbReference>
<feature type="region of interest" description="Disordered" evidence="9">
    <location>
        <begin position="284"/>
        <end position="311"/>
    </location>
</feature>
<dbReference type="AlphaFoldDB" id="A0A1D8N388"/>
<evidence type="ECO:0000313" key="12">
    <source>
        <dbReference type="EMBL" id="RDW23652.1"/>
    </source>
</evidence>
<keyword evidence="3" id="KW-0808">Transferase</keyword>
<dbReference type="RefSeq" id="XP_499618.1">
    <property type="nucleotide sequence ID" value="XM_499618.1"/>
</dbReference>
<dbReference type="GO" id="GO:0035556">
    <property type="term" value="P:intracellular signal transduction"/>
    <property type="evidence" value="ECO:0007669"/>
    <property type="project" value="TreeGrafter"/>
</dbReference>
<gene>
    <name evidence="12" type="ORF">B0I71DRAFT_135620</name>
    <name evidence="11" type="ORF">YALI1_A00601g</name>
</gene>
<reference evidence="12 14" key="2">
    <citation type="submission" date="2018-07" db="EMBL/GenBank/DDBJ databases">
        <title>Draft Genome Assemblies for Five Robust Yarrowia lipolytica Strains Exhibiting High Lipid Production and Pentose Sugar Utilization and Sugar Alcohol Secretion from Undetoxified Lignocellulosic Biomass Hydrolysates.</title>
        <authorList>
            <consortium name="DOE Joint Genome Institute"/>
            <person name="Walker C."/>
            <person name="Ryu S."/>
            <person name="Na H."/>
            <person name="Zane M."/>
            <person name="LaButti K."/>
            <person name="Lipzen A."/>
            <person name="Haridas S."/>
            <person name="Barry K."/>
            <person name="Grigoriev I.V."/>
            <person name="Quarterman J."/>
            <person name="Slininger P."/>
            <person name="Dien B."/>
            <person name="Trinh C.T."/>
        </authorList>
    </citation>
    <scope>NUCLEOTIDE SEQUENCE [LARGE SCALE GENOMIC DNA]</scope>
    <source>
        <strain evidence="12 14">YB392</strain>
    </source>
</reference>
<evidence type="ECO:0000256" key="8">
    <source>
        <dbReference type="ARBA" id="ARBA00048679"/>
    </source>
</evidence>
<comment type="catalytic activity">
    <reaction evidence="8">
        <text>L-seryl-[protein] + ATP = O-phospho-L-seryl-[protein] + ADP + H(+)</text>
        <dbReference type="Rhea" id="RHEA:17989"/>
        <dbReference type="Rhea" id="RHEA-COMP:9863"/>
        <dbReference type="Rhea" id="RHEA-COMP:11604"/>
        <dbReference type="ChEBI" id="CHEBI:15378"/>
        <dbReference type="ChEBI" id="CHEBI:29999"/>
        <dbReference type="ChEBI" id="CHEBI:30616"/>
        <dbReference type="ChEBI" id="CHEBI:83421"/>
        <dbReference type="ChEBI" id="CHEBI:456216"/>
        <dbReference type="EC" id="2.7.11.1"/>
    </reaction>
</comment>
<evidence type="ECO:0000256" key="4">
    <source>
        <dbReference type="ARBA" id="ARBA00022741"/>
    </source>
</evidence>
<dbReference type="VEuPathDB" id="FungiDB:YALI0_A00506g"/>
<feature type="domain" description="Serine/threonine-protein kinase haspin C-terminal" evidence="10">
    <location>
        <begin position="758"/>
        <end position="880"/>
    </location>
</feature>
<keyword evidence="5" id="KW-0418">Kinase</keyword>
<dbReference type="Proteomes" id="UP000182444">
    <property type="component" value="Chromosome 1A"/>
</dbReference>
<dbReference type="GO" id="GO:0005634">
    <property type="term" value="C:nucleus"/>
    <property type="evidence" value="ECO:0007669"/>
    <property type="project" value="TreeGrafter"/>
</dbReference>
<dbReference type="EC" id="2.7.11.1" evidence="1"/>
<accession>A0A1D8N388</accession>
<dbReference type="KEGG" id="yli:2905928"/>
<dbReference type="InterPro" id="IPR024604">
    <property type="entry name" value="GSG2_C"/>
</dbReference>
<dbReference type="SUPFAM" id="SSF56112">
    <property type="entry name" value="Protein kinase-like (PK-like)"/>
    <property type="match status" value="1"/>
</dbReference>
<organism evidence="11 13">
    <name type="scientific">Yarrowia lipolytica</name>
    <name type="common">Candida lipolytica</name>
    <dbReference type="NCBI Taxonomy" id="4952"/>
    <lineage>
        <taxon>Eukaryota</taxon>
        <taxon>Fungi</taxon>
        <taxon>Dikarya</taxon>
        <taxon>Ascomycota</taxon>
        <taxon>Saccharomycotina</taxon>
        <taxon>Dipodascomycetes</taxon>
        <taxon>Dipodascales</taxon>
        <taxon>Dipodascales incertae sedis</taxon>
        <taxon>Yarrowia</taxon>
    </lineage>
</organism>
<feature type="compositionally biased region" description="Low complexity" evidence="9">
    <location>
        <begin position="386"/>
        <end position="403"/>
    </location>
</feature>
<feature type="compositionally biased region" description="Low complexity" evidence="9">
    <location>
        <begin position="103"/>
        <end position="123"/>
    </location>
</feature>
<dbReference type="VEuPathDB" id="FungiDB:YALI1_A00601g"/>
<feature type="compositionally biased region" description="Low complexity" evidence="9">
    <location>
        <begin position="285"/>
        <end position="306"/>
    </location>
</feature>
<dbReference type="EMBL" id="KZ859071">
    <property type="protein sequence ID" value="RDW23652.1"/>
    <property type="molecule type" value="Genomic_DNA"/>
</dbReference>
<proteinExistence type="predicted"/>
<reference evidence="11 13" key="1">
    <citation type="journal article" date="2016" name="PLoS ONE">
        <title>Sequence Assembly of Yarrowia lipolytica Strain W29/CLIB89 Shows Transposable Element Diversity.</title>
        <authorList>
            <person name="Magnan C."/>
            <person name="Yu J."/>
            <person name="Chang I."/>
            <person name="Jahn E."/>
            <person name="Kanomata Y."/>
            <person name="Wu J."/>
            <person name="Zeller M."/>
            <person name="Oakes M."/>
            <person name="Baldi P."/>
            <person name="Sandmeyer S."/>
        </authorList>
    </citation>
    <scope>NUCLEOTIDE SEQUENCE [LARGE SCALE GENOMIC DNA]</scope>
    <source>
        <strain evidence="11">CLIB89</strain>
        <strain evidence="13">CLIB89(W29)</strain>
    </source>
</reference>
<dbReference type="SMART" id="SM01331">
    <property type="entry name" value="DUF3635"/>
    <property type="match status" value="1"/>
</dbReference>
<dbReference type="PANTHER" id="PTHR24419">
    <property type="entry name" value="INTERLEUKIN-1 RECEPTOR-ASSOCIATED KINASE"/>
    <property type="match status" value="1"/>
</dbReference>
<evidence type="ECO:0000256" key="6">
    <source>
        <dbReference type="ARBA" id="ARBA00022840"/>
    </source>
</evidence>
<evidence type="ECO:0000256" key="5">
    <source>
        <dbReference type="ARBA" id="ARBA00022777"/>
    </source>
</evidence>
<evidence type="ECO:0000313" key="14">
    <source>
        <dbReference type="Proteomes" id="UP000256601"/>
    </source>
</evidence>
<protein>
    <recommendedName>
        <fullName evidence="1">non-specific serine/threonine protein kinase</fullName>
        <ecNumber evidence="1">2.7.11.1</ecNumber>
    </recommendedName>
</protein>
<dbReference type="eggNOG" id="KOG2464">
    <property type="taxonomic scope" value="Eukaryota"/>
</dbReference>
<dbReference type="Pfam" id="PF12330">
    <property type="entry name" value="Haspin_kinase"/>
    <property type="match status" value="1"/>
</dbReference>
<dbReference type="GO" id="GO:0005737">
    <property type="term" value="C:cytoplasm"/>
    <property type="evidence" value="ECO:0007669"/>
    <property type="project" value="TreeGrafter"/>
</dbReference>
<dbReference type="OMA" id="YANTEEM"/>
<feature type="region of interest" description="Disordered" evidence="9">
    <location>
        <begin position="135"/>
        <end position="188"/>
    </location>
</feature>
<evidence type="ECO:0000259" key="10">
    <source>
        <dbReference type="SMART" id="SM01331"/>
    </source>
</evidence>
<keyword evidence="6" id="KW-0067">ATP-binding</keyword>
<dbReference type="GeneID" id="2905928"/>
<feature type="compositionally biased region" description="Low complexity" evidence="9">
    <location>
        <begin position="421"/>
        <end position="431"/>
    </location>
</feature>
<feature type="region of interest" description="Disordered" evidence="9">
    <location>
        <begin position="327"/>
        <end position="408"/>
    </location>
</feature>
<keyword evidence="4" id="KW-0547">Nucleotide-binding</keyword>